<dbReference type="Gene3D" id="1.10.760.10">
    <property type="entry name" value="Cytochrome c-like domain"/>
    <property type="match status" value="1"/>
</dbReference>
<sequence length="174" mass="18965">MKIRAGSHLIPSGTGKRGLKGWFIGIVTLFGILVVGCSQGSYPVDIFYEQHYQQSYRSHEPPRLIGVADAVAFYPPIVSTVTNTGADLFRLNCQMCHGADAQGTGPVLAKMIENYGYEPIVPPNITNRPADVIHRVLEAETRPLGPSSVMPPFGKLLSEDERKAIAKYIGTLPK</sequence>
<dbReference type="AlphaFoldDB" id="A0A381PRD8"/>
<accession>A0A381PRD8</accession>
<keyword evidence="5" id="KW-0408">Iron</keyword>
<proteinExistence type="predicted"/>
<keyword evidence="6" id="KW-0812">Transmembrane</keyword>
<evidence type="ECO:0000256" key="1">
    <source>
        <dbReference type="ARBA" id="ARBA00022448"/>
    </source>
</evidence>
<protein>
    <recommendedName>
        <fullName evidence="7">Cytochrome c domain-containing protein</fullName>
    </recommendedName>
</protein>
<dbReference type="PROSITE" id="PS51007">
    <property type="entry name" value="CYTC"/>
    <property type="match status" value="1"/>
</dbReference>
<dbReference type="Pfam" id="PF00034">
    <property type="entry name" value="Cytochrom_C"/>
    <property type="match status" value="1"/>
</dbReference>
<evidence type="ECO:0000256" key="4">
    <source>
        <dbReference type="ARBA" id="ARBA00022982"/>
    </source>
</evidence>
<keyword evidence="1" id="KW-0813">Transport</keyword>
<evidence type="ECO:0000313" key="8">
    <source>
        <dbReference type="EMBL" id="SUZ69038.1"/>
    </source>
</evidence>
<keyword evidence="6" id="KW-1133">Transmembrane helix</keyword>
<keyword evidence="3" id="KW-0479">Metal-binding</keyword>
<dbReference type="GO" id="GO:0005506">
    <property type="term" value="F:iron ion binding"/>
    <property type="evidence" value="ECO:0007669"/>
    <property type="project" value="InterPro"/>
</dbReference>
<organism evidence="8">
    <name type="scientific">marine metagenome</name>
    <dbReference type="NCBI Taxonomy" id="408172"/>
    <lineage>
        <taxon>unclassified sequences</taxon>
        <taxon>metagenomes</taxon>
        <taxon>ecological metagenomes</taxon>
    </lineage>
</organism>
<dbReference type="GO" id="GO:0020037">
    <property type="term" value="F:heme binding"/>
    <property type="evidence" value="ECO:0007669"/>
    <property type="project" value="InterPro"/>
</dbReference>
<evidence type="ECO:0000256" key="6">
    <source>
        <dbReference type="SAM" id="Phobius"/>
    </source>
</evidence>
<feature type="transmembrane region" description="Helical" evidence="6">
    <location>
        <begin position="21"/>
        <end position="42"/>
    </location>
</feature>
<evidence type="ECO:0000256" key="3">
    <source>
        <dbReference type="ARBA" id="ARBA00022723"/>
    </source>
</evidence>
<dbReference type="InterPro" id="IPR009056">
    <property type="entry name" value="Cyt_c-like_dom"/>
</dbReference>
<dbReference type="PRINTS" id="PR00605">
    <property type="entry name" value="CYTCHROMECIC"/>
</dbReference>
<dbReference type="SUPFAM" id="SSF46626">
    <property type="entry name" value="Cytochrome c"/>
    <property type="match status" value="1"/>
</dbReference>
<keyword evidence="2" id="KW-0349">Heme</keyword>
<dbReference type="InterPro" id="IPR036909">
    <property type="entry name" value="Cyt_c-like_dom_sf"/>
</dbReference>
<feature type="domain" description="Cytochrome c" evidence="7">
    <location>
        <begin position="80"/>
        <end position="173"/>
    </location>
</feature>
<evidence type="ECO:0000256" key="2">
    <source>
        <dbReference type="ARBA" id="ARBA00022617"/>
    </source>
</evidence>
<name>A0A381PRD8_9ZZZZ</name>
<keyword evidence="4" id="KW-0249">Electron transport</keyword>
<dbReference type="InterPro" id="IPR008168">
    <property type="entry name" value="Cyt_C_IC"/>
</dbReference>
<evidence type="ECO:0000259" key="7">
    <source>
        <dbReference type="PROSITE" id="PS51007"/>
    </source>
</evidence>
<keyword evidence="6" id="KW-0472">Membrane</keyword>
<reference evidence="8" key="1">
    <citation type="submission" date="2018-05" db="EMBL/GenBank/DDBJ databases">
        <authorList>
            <person name="Lanie J.A."/>
            <person name="Ng W.-L."/>
            <person name="Kazmierczak K.M."/>
            <person name="Andrzejewski T.M."/>
            <person name="Davidsen T.M."/>
            <person name="Wayne K.J."/>
            <person name="Tettelin H."/>
            <person name="Glass J.I."/>
            <person name="Rusch D."/>
            <person name="Podicherti R."/>
            <person name="Tsui H.-C.T."/>
            <person name="Winkler M.E."/>
        </authorList>
    </citation>
    <scope>NUCLEOTIDE SEQUENCE</scope>
</reference>
<evidence type="ECO:0000256" key="5">
    <source>
        <dbReference type="ARBA" id="ARBA00023004"/>
    </source>
</evidence>
<gene>
    <name evidence="8" type="ORF">METZ01_LOCUS21892</name>
</gene>
<dbReference type="GO" id="GO:0009055">
    <property type="term" value="F:electron transfer activity"/>
    <property type="evidence" value="ECO:0007669"/>
    <property type="project" value="InterPro"/>
</dbReference>
<dbReference type="EMBL" id="UINC01001050">
    <property type="protein sequence ID" value="SUZ69038.1"/>
    <property type="molecule type" value="Genomic_DNA"/>
</dbReference>